<evidence type="ECO:0000313" key="1">
    <source>
        <dbReference type="EMBL" id="VAV95047.1"/>
    </source>
</evidence>
<feature type="non-terminal residue" evidence="1">
    <location>
        <position position="25"/>
    </location>
</feature>
<name>A0A3B0RSB8_9ZZZZ</name>
<accession>A0A3B0RSB8</accession>
<gene>
    <name evidence="1" type="ORF">MNBD_ALPHA05-2198</name>
</gene>
<proteinExistence type="predicted"/>
<dbReference type="EMBL" id="UOEH01000156">
    <property type="protein sequence ID" value="VAV95047.1"/>
    <property type="molecule type" value="Genomic_DNA"/>
</dbReference>
<protein>
    <submittedName>
        <fullName evidence="1">Uncharacterized protein</fullName>
    </submittedName>
</protein>
<reference evidence="1" key="1">
    <citation type="submission" date="2018-06" db="EMBL/GenBank/DDBJ databases">
        <authorList>
            <person name="Zhirakovskaya E."/>
        </authorList>
    </citation>
    <scope>NUCLEOTIDE SEQUENCE</scope>
</reference>
<sequence>MASLRELYPIPDVDPCWSVPQDFEA</sequence>
<organism evidence="1">
    <name type="scientific">hydrothermal vent metagenome</name>
    <dbReference type="NCBI Taxonomy" id="652676"/>
    <lineage>
        <taxon>unclassified sequences</taxon>
        <taxon>metagenomes</taxon>
        <taxon>ecological metagenomes</taxon>
    </lineage>
</organism>
<dbReference type="AlphaFoldDB" id="A0A3B0RSB8"/>